<dbReference type="Proteomes" id="UP000688947">
    <property type="component" value="Unassembled WGS sequence"/>
</dbReference>
<protein>
    <submittedName>
        <fullName evidence="1">Uncharacterized protein</fullName>
    </submittedName>
</protein>
<reference evidence="1" key="1">
    <citation type="submission" date="2021-01" db="EMBL/GenBank/DDBJ databases">
        <title>Phytophthora aleatoria, a newly-described species from Pinus radiata is distinct from Phytophthora cactorum isolates based on comparative genomics.</title>
        <authorList>
            <person name="Mcdougal R."/>
            <person name="Panda P."/>
            <person name="Williams N."/>
            <person name="Studholme D.J."/>
        </authorList>
    </citation>
    <scope>NUCLEOTIDE SEQUENCE</scope>
    <source>
        <strain evidence="1">NZFS 3830</strain>
    </source>
</reference>
<accession>A0A8T1TQW5</accession>
<dbReference type="AlphaFoldDB" id="A0A8T1TQW5"/>
<comment type="caution">
    <text evidence="1">The sequence shown here is derived from an EMBL/GenBank/DDBJ whole genome shotgun (WGS) entry which is preliminary data.</text>
</comment>
<dbReference type="EMBL" id="JAENGZ010002110">
    <property type="protein sequence ID" value="KAG6944829.1"/>
    <property type="molecule type" value="Genomic_DNA"/>
</dbReference>
<evidence type="ECO:0000313" key="1">
    <source>
        <dbReference type="EMBL" id="KAG6944829.1"/>
    </source>
</evidence>
<gene>
    <name evidence="1" type="ORF">JG687_00017628</name>
</gene>
<sequence length="87" mass="9693">MSLSMDLTTRLWQRSDAAMTSKYCSRVVMLLTEFTTVVNRLALYRKRVAALAYIMTNRQAIAGPLAALYLYRGSCCYSSAVCASLPL</sequence>
<proteinExistence type="predicted"/>
<name>A0A8T1TQW5_9STRA</name>
<dbReference type="OrthoDB" id="116992at2759"/>
<organism evidence="1 2">
    <name type="scientific">Phytophthora cactorum</name>
    <dbReference type="NCBI Taxonomy" id="29920"/>
    <lineage>
        <taxon>Eukaryota</taxon>
        <taxon>Sar</taxon>
        <taxon>Stramenopiles</taxon>
        <taxon>Oomycota</taxon>
        <taxon>Peronosporomycetes</taxon>
        <taxon>Peronosporales</taxon>
        <taxon>Peronosporaceae</taxon>
        <taxon>Phytophthora</taxon>
    </lineage>
</organism>
<feature type="non-terminal residue" evidence="1">
    <location>
        <position position="1"/>
    </location>
</feature>
<evidence type="ECO:0000313" key="2">
    <source>
        <dbReference type="Proteomes" id="UP000688947"/>
    </source>
</evidence>